<accession>A0A1F4ZAL6</accession>
<name>A0A1F4ZAL6_9BACT</name>
<sequence>MSRIEGPGFGCGAGSPALPPEKHAVIIIKTGEEVRLHNITPDQLELWKARGDNYAVPGVSLVTGAAVHVFLTDLP</sequence>
<protein>
    <submittedName>
        <fullName evidence="1">Uncharacterized protein</fullName>
    </submittedName>
</protein>
<dbReference type="AlphaFoldDB" id="A0A1F4ZAL6"/>
<evidence type="ECO:0000313" key="1">
    <source>
        <dbReference type="EMBL" id="OGD03303.1"/>
    </source>
</evidence>
<organism evidence="1 2">
    <name type="scientific">Candidatus Amesbacteria bacterium RIFCSPLOWO2_01_FULL_48_25</name>
    <dbReference type="NCBI Taxonomy" id="1797259"/>
    <lineage>
        <taxon>Bacteria</taxon>
        <taxon>Candidatus Amesiibacteriota</taxon>
    </lineage>
</organism>
<evidence type="ECO:0000313" key="2">
    <source>
        <dbReference type="Proteomes" id="UP000177080"/>
    </source>
</evidence>
<dbReference type="Proteomes" id="UP000177080">
    <property type="component" value="Unassembled WGS sequence"/>
</dbReference>
<reference evidence="1 2" key="1">
    <citation type="journal article" date="2016" name="Nat. Commun.">
        <title>Thousands of microbial genomes shed light on interconnected biogeochemical processes in an aquifer system.</title>
        <authorList>
            <person name="Anantharaman K."/>
            <person name="Brown C.T."/>
            <person name="Hug L.A."/>
            <person name="Sharon I."/>
            <person name="Castelle C.J."/>
            <person name="Probst A.J."/>
            <person name="Thomas B.C."/>
            <person name="Singh A."/>
            <person name="Wilkins M.J."/>
            <person name="Karaoz U."/>
            <person name="Brodie E.L."/>
            <person name="Williams K.H."/>
            <person name="Hubbard S.S."/>
            <person name="Banfield J.F."/>
        </authorList>
    </citation>
    <scope>NUCLEOTIDE SEQUENCE [LARGE SCALE GENOMIC DNA]</scope>
</reference>
<comment type="caution">
    <text evidence="1">The sequence shown here is derived from an EMBL/GenBank/DDBJ whole genome shotgun (WGS) entry which is preliminary data.</text>
</comment>
<dbReference type="STRING" id="1797259.A2989_00535"/>
<proteinExistence type="predicted"/>
<gene>
    <name evidence="1" type="ORF">A2989_00535</name>
</gene>
<dbReference type="EMBL" id="MEXN01000007">
    <property type="protein sequence ID" value="OGD03303.1"/>
    <property type="molecule type" value="Genomic_DNA"/>
</dbReference>